<evidence type="ECO:0000313" key="2">
    <source>
        <dbReference type="EMBL" id="OTA29901.1"/>
    </source>
</evidence>
<reference evidence="2 3" key="1">
    <citation type="submission" date="2017-04" db="EMBL/GenBank/DDBJ databases">
        <title>Draft genome sequences of Alloscardovia macacae UMA81211 and UMA81212 isolated from the feces of a rhesus macaque (Macaca mulatta).</title>
        <authorList>
            <person name="Albert K."/>
            <person name="Sela D.A."/>
        </authorList>
    </citation>
    <scope>NUCLEOTIDE SEQUENCE [LARGE SCALE GENOMIC DNA]</scope>
    <source>
        <strain evidence="2 3">UMA81212</strain>
    </source>
</reference>
<protein>
    <recommendedName>
        <fullName evidence="1">Antitoxin SocA-like Panacea domain-containing protein</fullName>
    </recommendedName>
</protein>
<dbReference type="RefSeq" id="WP_086106188.1">
    <property type="nucleotide sequence ID" value="NZ_NEKB01000014.1"/>
</dbReference>
<dbReference type="OrthoDB" id="9799173at2"/>
<dbReference type="InterPro" id="IPR025272">
    <property type="entry name" value="SocA_Panacea"/>
</dbReference>
<organism evidence="2 3">
    <name type="scientific">Alloscardovia macacae</name>
    <dbReference type="NCBI Taxonomy" id="1160091"/>
    <lineage>
        <taxon>Bacteria</taxon>
        <taxon>Bacillati</taxon>
        <taxon>Actinomycetota</taxon>
        <taxon>Actinomycetes</taxon>
        <taxon>Bifidobacteriales</taxon>
        <taxon>Bifidobacteriaceae</taxon>
        <taxon>Alloscardovia</taxon>
    </lineage>
</organism>
<dbReference type="Pfam" id="PF13274">
    <property type="entry name" value="SocA_Panacea"/>
    <property type="match status" value="1"/>
</dbReference>
<feature type="domain" description="Antitoxin SocA-like Panacea" evidence="1">
    <location>
        <begin position="29"/>
        <end position="116"/>
    </location>
</feature>
<dbReference type="Proteomes" id="UP000243540">
    <property type="component" value="Unassembled WGS sequence"/>
</dbReference>
<dbReference type="EMBL" id="NEKC01000003">
    <property type="protein sequence ID" value="OTA29901.1"/>
    <property type="molecule type" value="Genomic_DNA"/>
</dbReference>
<dbReference type="AlphaFoldDB" id="A0A1Y2SZN3"/>
<evidence type="ECO:0000259" key="1">
    <source>
        <dbReference type="Pfam" id="PF13274"/>
    </source>
</evidence>
<name>A0A1Y2SZN3_9BIFI</name>
<accession>A0A1Y2SZN3</accession>
<evidence type="ECO:0000313" key="3">
    <source>
        <dbReference type="Proteomes" id="UP000243540"/>
    </source>
</evidence>
<sequence length="168" mass="19405">MNAVDLAYAQIQQYGPYLRITNAWLNMMTYLIQVEAVQQRHEPLFDEEIRAEVAGPVISSIYQEFRACEHAELSGLTYDVSISEDARKSMNTTYEKYGWMTIYDLLEFVQHEDGPWAKTKRGEVISLELMSMGLQSPDYIGSLRSIIQHYKLKHEKSLEYFGPVSPLV</sequence>
<comment type="caution">
    <text evidence="2">The sequence shown here is derived from an EMBL/GenBank/DDBJ whole genome shotgun (WGS) entry which is preliminary data.</text>
</comment>
<gene>
    <name evidence="2" type="ORF">B9T39_02170</name>
</gene>
<proteinExistence type="predicted"/>